<dbReference type="Gene3D" id="1.10.510.10">
    <property type="entry name" value="Transferase(Phosphotransferase) domain 1"/>
    <property type="match status" value="1"/>
</dbReference>
<evidence type="ECO:0000259" key="7">
    <source>
        <dbReference type="PROSITE" id="PS50011"/>
    </source>
</evidence>
<keyword evidence="5" id="KW-0067">ATP-binding</keyword>
<keyword evidence="3" id="KW-0547">Nucleotide-binding</keyword>
<dbReference type="InterPro" id="IPR000719">
    <property type="entry name" value="Prot_kinase_dom"/>
</dbReference>
<proteinExistence type="predicted"/>
<feature type="non-terminal residue" evidence="8">
    <location>
        <position position="1"/>
    </location>
</feature>
<dbReference type="EC" id="2.7.11.1" evidence="1"/>
<evidence type="ECO:0000256" key="3">
    <source>
        <dbReference type="ARBA" id="ARBA00022741"/>
    </source>
</evidence>
<dbReference type="InterPro" id="IPR050660">
    <property type="entry name" value="NEK_Ser/Thr_kinase"/>
</dbReference>
<evidence type="ECO:0000313" key="8">
    <source>
        <dbReference type="EMBL" id="NHC16474.1"/>
    </source>
</evidence>
<dbReference type="InterPro" id="IPR001245">
    <property type="entry name" value="Ser-Thr/Tyr_kinase_cat_dom"/>
</dbReference>
<dbReference type="InterPro" id="IPR011009">
    <property type="entry name" value="Kinase-like_dom_sf"/>
</dbReference>
<protein>
    <recommendedName>
        <fullName evidence="1">non-specific serine/threonine protein kinase</fullName>
        <ecNumber evidence="1">2.7.11.1</ecNumber>
    </recommendedName>
</protein>
<feature type="compositionally biased region" description="Low complexity" evidence="6">
    <location>
        <begin position="184"/>
        <end position="201"/>
    </location>
</feature>
<evidence type="ECO:0000256" key="5">
    <source>
        <dbReference type="ARBA" id="ARBA00022840"/>
    </source>
</evidence>
<dbReference type="RefSeq" id="WP_166284907.1">
    <property type="nucleotide sequence ID" value="NZ_JAANNP010000179.1"/>
</dbReference>
<dbReference type="SUPFAM" id="SSF56112">
    <property type="entry name" value="Protein kinase-like (PK-like)"/>
    <property type="match status" value="1"/>
</dbReference>
<organism evidence="8 9">
    <name type="scientific">Motilibacter deserti</name>
    <dbReference type="NCBI Taxonomy" id="2714956"/>
    <lineage>
        <taxon>Bacteria</taxon>
        <taxon>Bacillati</taxon>
        <taxon>Actinomycetota</taxon>
        <taxon>Actinomycetes</taxon>
        <taxon>Motilibacterales</taxon>
        <taxon>Motilibacteraceae</taxon>
        <taxon>Motilibacter</taxon>
    </lineage>
</organism>
<dbReference type="Pfam" id="PF07714">
    <property type="entry name" value="PK_Tyr_Ser-Thr"/>
    <property type="match status" value="1"/>
</dbReference>
<accession>A0ABX0GZT7</accession>
<keyword evidence="4 8" id="KW-0418">Kinase</keyword>
<gene>
    <name evidence="8" type="ORF">G9H71_22055</name>
</gene>
<feature type="region of interest" description="Disordered" evidence="6">
    <location>
        <begin position="179"/>
        <end position="262"/>
    </location>
</feature>
<feature type="domain" description="Protein kinase" evidence="7">
    <location>
        <begin position="1"/>
        <end position="83"/>
    </location>
</feature>
<sequence length="356" mass="35315">GQPAGPASDVYALGVVAYECLAGHRPFQGDSAIDVALAHAQDAPPPLPTTVPPPLRDLVFACLAKSAADRPTDAQVAARAEALRGRSGDHAVAGLATAPIAVTPPRATVPPPTERTQAMAVPAPLPARAAAPAAVPPPGPADPPRSRRGAAVAAALVGLLVVGGGAVALGNTLLGGGGGDEGAADPAPVSTPRTTPSPTAETTDEPAPSPTVEETEEAPSPTPTPEDTDEPAPTPSPTPEDTDGPIPTPSPTPSETDSDSGELVVDGDALVGRNGTQVMQELLGQGLSFRRLRVSLPSGADASPCTVQRVTPTGEVEPGTTISVYVWYEPGGDCGPVPGSGAGRAVPQLLLPAGGQ</sequence>
<evidence type="ECO:0000256" key="6">
    <source>
        <dbReference type="SAM" id="MobiDB-lite"/>
    </source>
</evidence>
<dbReference type="Proteomes" id="UP000800981">
    <property type="component" value="Unassembled WGS sequence"/>
</dbReference>
<dbReference type="PROSITE" id="PS50011">
    <property type="entry name" value="PROTEIN_KINASE_DOM"/>
    <property type="match status" value="1"/>
</dbReference>
<dbReference type="PANTHER" id="PTHR43671:SF13">
    <property type="entry name" value="SERINE_THREONINE-PROTEIN KINASE NEK2"/>
    <property type="match status" value="1"/>
</dbReference>
<dbReference type="EMBL" id="JAANNP010000179">
    <property type="protein sequence ID" value="NHC16474.1"/>
    <property type="molecule type" value="Genomic_DNA"/>
</dbReference>
<comment type="caution">
    <text evidence="8">The sequence shown here is derived from an EMBL/GenBank/DDBJ whole genome shotgun (WGS) entry which is preliminary data.</text>
</comment>
<evidence type="ECO:0000256" key="1">
    <source>
        <dbReference type="ARBA" id="ARBA00012513"/>
    </source>
</evidence>
<keyword evidence="2" id="KW-0808">Transferase</keyword>
<evidence type="ECO:0000313" key="9">
    <source>
        <dbReference type="Proteomes" id="UP000800981"/>
    </source>
</evidence>
<evidence type="ECO:0000256" key="4">
    <source>
        <dbReference type="ARBA" id="ARBA00022777"/>
    </source>
</evidence>
<keyword evidence="9" id="KW-1185">Reference proteome</keyword>
<dbReference type="GO" id="GO:0016301">
    <property type="term" value="F:kinase activity"/>
    <property type="evidence" value="ECO:0007669"/>
    <property type="project" value="UniProtKB-KW"/>
</dbReference>
<evidence type="ECO:0000256" key="2">
    <source>
        <dbReference type="ARBA" id="ARBA00022679"/>
    </source>
</evidence>
<dbReference type="PANTHER" id="PTHR43671">
    <property type="entry name" value="SERINE/THREONINE-PROTEIN KINASE NEK"/>
    <property type="match status" value="1"/>
</dbReference>
<reference evidence="8 9" key="1">
    <citation type="submission" date="2020-03" db="EMBL/GenBank/DDBJ databases">
        <title>Two novel Motilibacter sp.</title>
        <authorList>
            <person name="Liu S."/>
        </authorList>
    </citation>
    <scope>NUCLEOTIDE SEQUENCE [LARGE SCALE GENOMIC DNA]</scope>
    <source>
        <strain evidence="8 9">E257</strain>
    </source>
</reference>
<name>A0ABX0GZT7_9ACTN</name>